<accession>A0ABZ2YBT5</accession>
<keyword evidence="2" id="KW-0547">Nucleotide-binding</keyword>
<evidence type="ECO:0000256" key="2">
    <source>
        <dbReference type="ARBA" id="ARBA00022741"/>
    </source>
</evidence>
<keyword evidence="6" id="KW-1185">Reference proteome</keyword>
<keyword evidence="1" id="KW-0813">Transport</keyword>
<evidence type="ECO:0000256" key="1">
    <source>
        <dbReference type="ARBA" id="ARBA00022448"/>
    </source>
</evidence>
<dbReference type="PROSITE" id="PS50893">
    <property type="entry name" value="ABC_TRANSPORTER_2"/>
    <property type="match status" value="1"/>
</dbReference>
<gene>
    <name evidence="5" type="ORF">QBE54_01505</name>
</gene>
<organism evidence="5 6">
    <name type="scientific">Thermatribacter velox</name>
    <dbReference type="NCBI Taxonomy" id="3039681"/>
    <lineage>
        <taxon>Bacteria</taxon>
        <taxon>Pseudomonadati</taxon>
        <taxon>Atribacterota</taxon>
        <taxon>Atribacteria</taxon>
        <taxon>Atribacterales</taxon>
        <taxon>Thermatribacteraceae</taxon>
        <taxon>Thermatribacter</taxon>
    </lineage>
</organism>
<dbReference type="InterPro" id="IPR013563">
    <property type="entry name" value="Oligopep_ABC_C"/>
</dbReference>
<evidence type="ECO:0000256" key="3">
    <source>
        <dbReference type="ARBA" id="ARBA00022840"/>
    </source>
</evidence>
<dbReference type="InterPro" id="IPR017871">
    <property type="entry name" value="ABC_transporter-like_CS"/>
</dbReference>
<dbReference type="PANTHER" id="PTHR43230:SF1">
    <property type="entry name" value="OLIGOPEPTIDE ABC TRANSPORTER, ATP-BINDING PROTEIN"/>
    <property type="match status" value="1"/>
</dbReference>
<proteinExistence type="predicted"/>
<dbReference type="InterPro" id="IPR003593">
    <property type="entry name" value="AAA+_ATPase"/>
</dbReference>
<dbReference type="Pfam" id="PF00005">
    <property type="entry name" value="ABC_tran"/>
    <property type="match status" value="1"/>
</dbReference>
<evidence type="ECO:0000313" key="6">
    <source>
        <dbReference type="Proteomes" id="UP001461341"/>
    </source>
</evidence>
<keyword evidence="3 5" id="KW-0067">ATP-binding</keyword>
<feature type="domain" description="ABC transporter" evidence="4">
    <location>
        <begin position="5"/>
        <end position="252"/>
    </location>
</feature>
<protein>
    <submittedName>
        <fullName evidence="5">ABC transporter ATP-binding protein</fullName>
    </submittedName>
</protein>
<evidence type="ECO:0000313" key="5">
    <source>
        <dbReference type="EMBL" id="WZL76437.1"/>
    </source>
</evidence>
<dbReference type="CDD" id="cd03257">
    <property type="entry name" value="ABC_NikE_OppD_transporters"/>
    <property type="match status" value="1"/>
</dbReference>
<sequence>MGPLLEVKGLSKVFTLGSFLSRVRIKAVDEVTFSIQSAEIFTLAGESGCGKTTTARMILGFETPTSGKILFRGEDVEGFRNRRKWFLQVQAVFQNPFETFNPLRRVESYFFETVHNFDLAATPPEAYSLIDEKLKAVGLSLQEISGKYPSEFSGGQLQRASIARALLANPSLLIADEPVSMVDASLRMSIVNLFRKLCDNFGVSVLYITHDLATAYYISDRIGIMFRGNLVEMGPTEKVLGDPKHPYTKLLLNSIPQPDPRMRYRTTIQLLEEQEEYLLEGCKFANRCPEKGKLCSEEMPAETFVDGRMVRCHLYGPDGDNLPERQGIKRR</sequence>
<dbReference type="Gene3D" id="3.40.50.300">
    <property type="entry name" value="P-loop containing nucleotide triphosphate hydrolases"/>
    <property type="match status" value="1"/>
</dbReference>
<dbReference type="GO" id="GO:0005524">
    <property type="term" value="F:ATP binding"/>
    <property type="evidence" value="ECO:0007669"/>
    <property type="project" value="UniProtKB-KW"/>
</dbReference>
<dbReference type="SUPFAM" id="SSF52540">
    <property type="entry name" value="P-loop containing nucleoside triphosphate hydrolases"/>
    <property type="match status" value="1"/>
</dbReference>
<dbReference type="InterPro" id="IPR027417">
    <property type="entry name" value="P-loop_NTPase"/>
</dbReference>
<dbReference type="RefSeq" id="WP_369018599.1">
    <property type="nucleotide sequence ID" value="NZ_CP121689.1"/>
</dbReference>
<name>A0ABZ2YBT5_9BACT</name>
<dbReference type="EMBL" id="CP121689">
    <property type="protein sequence ID" value="WZL76437.1"/>
    <property type="molecule type" value="Genomic_DNA"/>
</dbReference>
<dbReference type="SMART" id="SM00382">
    <property type="entry name" value="AAA"/>
    <property type="match status" value="1"/>
</dbReference>
<reference evidence="5 6" key="1">
    <citation type="submission" date="2023-03" db="EMBL/GenBank/DDBJ databases">
        <title>Novel Species.</title>
        <authorList>
            <person name="Ma S."/>
        </authorList>
    </citation>
    <scope>NUCLEOTIDE SEQUENCE [LARGE SCALE GENOMIC DNA]</scope>
    <source>
        <strain evidence="5 6">B11</strain>
    </source>
</reference>
<evidence type="ECO:0000259" key="4">
    <source>
        <dbReference type="PROSITE" id="PS50893"/>
    </source>
</evidence>
<dbReference type="NCBIfam" id="TIGR01727">
    <property type="entry name" value="oligo_HPY"/>
    <property type="match status" value="1"/>
</dbReference>
<dbReference type="InterPro" id="IPR003439">
    <property type="entry name" value="ABC_transporter-like_ATP-bd"/>
</dbReference>
<dbReference type="Proteomes" id="UP001461341">
    <property type="component" value="Chromosome"/>
</dbReference>
<dbReference type="PROSITE" id="PS00211">
    <property type="entry name" value="ABC_TRANSPORTER_1"/>
    <property type="match status" value="1"/>
</dbReference>
<dbReference type="Pfam" id="PF08352">
    <property type="entry name" value="oligo_HPY"/>
    <property type="match status" value="1"/>
</dbReference>
<dbReference type="PANTHER" id="PTHR43230">
    <property type="entry name" value="ABC-TYPE DIPEPTIDE/OLIGOPEPTIDE TRANSPORT SYSTEM, ATPASE COMPONENT"/>
    <property type="match status" value="1"/>
</dbReference>